<sequence length="288" mass="31257">MQGFLAFLRRFARSKLALFGLVIVAIVVFAAVFGRWLVPFDPFAQNILGRLKPPFSEARNGGIHLLGTEALGRDVFSRLVIGAQVSLLVGVASVALSSVVGITMGILAGYEDKYLGRILMGITDVQLAIPFLVLALAVVAVLGPSLFNLIMVLGLTNWVQYARVVRAECLVLREREYVQAARALGASTPRILFRHLLPNVMSSVIVISSLLVAKMILFESSLSFLGLGVPPSTPTWGAMIAEGRNYIANAWWVAAIPGFAIFITVIGINLVGDRLRDMLDPRLKQVEN</sequence>
<dbReference type="SUPFAM" id="SSF161098">
    <property type="entry name" value="MetI-like"/>
    <property type="match status" value="1"/>
</dbReference>
<evidence type="ECO:0000259" key="10">
    <source>
        <dbReference type="PROSITE" id="PS50928"/>
    </source>
</evidence>
<dbReference type="GO" id="GO:0015031">
    <property type="term" value="P:protein transport"/>
    <property type="evidence" value="ECO:0007669"/>
    <property type="project" value="UniProtKB-KW"/>
</dbReference>
<proteinExistence type="inferred from homology"/>
<evidence type="ECO:0000256" key="9">
    <source>
        <dbReference type="RuleBase" id="RU363032"/>
    </source>
</evidence>
<evidence type="ECO:0000256" key="5">
    <source>
        <dbReference type="ARBA" id="ARBA00022856"/>
    </source>
</evidence>
<name>A0A1K2HS75_9HYPH</name>
<dbReference type="GO" id="GO:0005886">
    <property type="term" value="C:plasma membrane"/>
    <property type="evidence" value="ECO:0007669"/>
    <property type="project" value="UniProtKB-SubCell"/>
</dbReference>
<keyword evidence="8 9" id="KW-0472">Membrane</keyword>
<keyword evidence="6" id="KW-0653">Protein transport</keyword>
<keyword evidence="5" id="KW-0571">Peptide transport</keyword>
<dbReference type="Pfam" id="PF12911">
    <property type="entry name" value="OppC_N"/>
    <property type="match status" value="1"/>
</dbReference>
<evidence type="ECO:0000256" key="1">
    <source>
        <dbReference type="ARBA" id="ARBA00004651"/>
    </source>
</evidence>
<keyword evidence="4 9" id="KW-0812">Transmembrane</keyword>
<dbReference type="AlphaFoldDB" id="A0A1K2HS75"/>
<keyword evidence="12" id="KW-1185">Reference proteome</keyword>
<feature type="transmembrane region" description="Helical" evidence="9">
    <location>
        <begin position="196"/>
        <end position="217"/>
    </location>
</feature>
<evidence type="ECO:0000256" key="2">
    <source>
        <dbReference type="ARBA" id="ARBA00022448"/>
    </source>
</evidence>
<dbReference type="InterPro" id="IPR025966">
    <property type="entry name" value="OppC_N"/>
</dbReference>
<comment type="subcellular location">
    <subcellularLocation>
        <location evidence="1 9">Cell membrane</location>
        <topology evidence="1 9">Multi-pass membrane protein</topology>
    </subcellularLocation>
</comment>
<dbReference type="InterPro" id="IPR050366">
    <property type="entry name" value="BP-dependent_transpt_permease"/>
</dbReference>
<feature type="transmembrane region" description="Helical" evidence="9">
    <location>
        <begin position="16"/>
        <end position="38"/>
    </location>
</feature>
<comment type="similarity">
    <text evidence="9">Belongs to the binding-protein-dependent transport system permease family.</text>
</comment>
<feature type="transmembrane region" description="Helical" evidence="9">
    <location>
        <begin position="81"/>
        <end position="106"/>
    </location>
</feature>
<dbReference type="GO" id="GO:0055085">
    <property type="term" value="P:transmembrane transport"/>
    <property type="evidence" value="ECO:0007669"/>
    <property type="project" value="InterPro"/>
</dbReference>
<feature type="domain" description="ABC transmembrane type-1" evidence="10">
    <location>
        <begin position="83"/>
        <end position="272"/>
    </location>
</feature>
<accession>A0A1K2HS75</accession>
<reference evidence="11 12" key="1">
    <citation type="submission" date="2016-11" db="EMBL/GenBank/DDBJ databases">
        <authorList>
            <person name="Jaros S."/>
            <person name="Januszkiewicz K."/>
            <person name="Wedrychowicz H."/>
        </authorList>
    </citation>
    <scope>NUCLEOTIDE SEQUENCE [LARGE SCALE GENOMIC DNA]</scope>
    <source>
        <strain evidence="11 12">ATCC 23634</strain>
    </source>
</reference>
<dbReference type="InterPro" id="IPR000515">
    <property type="entry name" value="MetI-like"/>
</dbReference>
<evidence type="ECO:0000256" key="6">
    <source>
        <dbReference type="ARBA" id="ARBA00022927"/>
    </source>
</evidence>
<dbReference type="STRING" id="665118.SAMN02983003_0016"/>
<evidence type="ECO:0000313" key="11">
    <source>
        <dbReference type="EMBL" id="SFZ80591.1"/>
    </source>
</evidence>
<keyword evidence="2 9" id="KW-0813">Transport</keyword>
<protein>
    <submittedName>
        <fullName evidence="11">Peptide/nickel transport system permease protein</fullName>
    </submittedName>
</protein>
<dbReference type="Gene3D" id="1.10.3720.10">
    <property type="entry name" value="MetI-like"/>
    <property type="match status" value="1"/>
</dbReference>
<keyword evidence="3" id="KW-1003">Cell membrane</keyword>
<evidence type="ECO:0000313" key="12">
    <source>
        <dbReference type="Proteomes" id="UP000183447"/>
    </source>
</evidence>
<evidence type="ECO:0000256" key="3">
    <source>
        <dbReference type="ARBA" id="ARBA00022475"/>
    </source>
</evidence>
<feature type="transmembrane region" description="Helical" evidence="9">
    <location>
        <begin position="250"/>
        <end position="272"/>
    </location>
</feature>
<dbReference type="CDD" id="cd06261">
    <property type="entry name" value="TM_PBP2"/>
    <property type="match status" value="1"/>
</dbReference>
<dbReference type="EMBL" id="FPKU01000001">
    <property type="protein sequence ID" value="SFZ80591.1"/>
    <property type="molecule type" value="Genomic_DNA"/>
</dbReference>
<dbReference type="RefSeq" id="WP_072338403.1">
    <property type="nucleotide sequence ID" value="NZ_FPKU01000001.1"/>
</dbReference>
<dbReference type="GO" id="GO:0015833">
    <property type="term" value="P:peptide transport"/>
    <property type="evidence" value="ECO:0007669"/>
    <property type="project" value="UniProtKB-KW"/>
</dbReference>
<evidence type="ECO:0000256" key="7">
    <source>
        <dbReference type="ARBA" id="ARBA00022989"/>
    </source>
</evidence>
<gene>
    <name evidence="11" type="ORF">SAMN02983003_0016</name>
</gene>
<dbReference type="OrthoDB" id="8352903at2"/>
<organism evidence="11 12">
    <name type="scientific">Devosia enhydra</name>
    <dbReference type="NCBI Taxonomy" id="665118"/>
    <lineage>
        <taxon>Bacteria</taxon>
        <taxon>Pseudomonadati</taxon>
        <taxon>Pseudomonadota</taxon>
        <taxon>Alphaproteobacteria</taxon>
        <taxon>Hyphomicrobiales</taxon>
        <taxon>Devosiaceae</taxon>
        <taxon>Devosia</taxon>
    </lineage>
</organism>
<evidence type="ECO:0000256" key="4">
    <source>
        <dbReference type="ARBA" id="ARBA00022692"/>
    </source>
</evidence>
<dbReference type="PANTHER" id="PTHR43386">
    <property type="entry name" value="OLIGOPEPTIDE TRANSPORT SYSTEM PERMEASE PROTEIN APPC"/>
    <property type="match status" value="1"/>
</dbReference>
<evidence type="ECO:0000256" key="8">
    <source>
        <dbReference type="ARBA" id="ARBA00023136"/>
    </source>
</evidence>
<dbReference type="InterPro" id="IPR035906">
    <property type="entry name" value="MetI-like_sf"/>
</dbReference>
<dbReference type="PANTHER" id="PTHR43386:SF1">
    <property type="entry name" value="D,D-DIPEPTIDE TRANSPORT SYSTEM PERMEASE PROTEIN DDPC-RELATED"/>
    <property type="match status" value="1"/>
</dbReference>
<dbReference type="PROSITE" id="PS50928">
    <property type="entry name" value="ABC_TM1"/>
    <property type="match status" value="1"/>
</dbReference>
<dbReference type="Proteomes" id="UP000183447">
    <property type="component" value="Unassembled WGS sequence"/>
</dbReference>
<dbReference type="Pfam" id="PF00528">
    <property type="entry name" value="BPD_transp_1"/>
    <property type="match status" value="1"/>
</dbReference>
<keyword evidence="7 9" id="KW-1133">Transmembrane helix</keyword>